<dbReference type="Proteomes" id="UP000318521">
    <property type="component" value="Unassembled WGS sequence"/>
</dbReference>
<keyword evidence="1" id="KW-0167">Capsid protein</keyword>
<dbReference type="Gene3D" id="3.90.1200.10">
    <property type="match status" value="1"/>
</dbReference>
<dbReference type="PANTHER" id="PTHR39179">
    <property type="entry name" value="SPORE COAT PROTEIN I"/>
    <property type="match status" value="1"/>
</dbReference>
<dbReference type="NCBIfam" id="TIGR02905">
    <property type="entry name" value="spore_yutH"/>
    <property type="match status" value="1"/>
</dbReference>
<dbReference type="SUPFAM" id="SSF56112">
    <property type="entry name" value="Protein kinase-like (PK-like)"/>
    <property type="match status" value="1"/>
</dbReference>
<dbReference type="InterPro" id="IPR047175">
    <property type="entry name" value="CotS-like"/>
</dbReference>
<dbReference type="InterPro" id="IPR014254">
    <property type="entry name" value="Spore_coat_YutH"/>
</dbReference>
<sequence length="351" mass="40794">MCVRRVPVFERNIYDSYRLYSERRFKMSGYECFEAGGTAYILFPRDESASDEQDILAFVSFLREAGDSTIPEFVPTVHGAQAGLIEGVETYLCKLPHPEQVRLRKYPQDARSMGEELAAWHEFSRPIQSKLGRRSLVGQWGKIWTTRLEQLEDWYEQLYMQGPSTVVDEAFLTTYPYFMGLSENAIQYAVDTDMDGNGEEHYAGTLCHRRFSHDAWIPLSSYGGIIKPPTSLIYDHPARDLAEWLRSRRSHVIGERSWSDAEGFLQGYQRTKGISSGCNRLIFARLLYPVHYFEVVEDYYRCQIPMDQQKLGHSFLKLIEDEKTNEQFLYQFAETRSMPNTPTGFPRVDWL</sequence>
<dbReference type="EMBL" id="VLXZ01000001">
    <property type="protein sequence ID" value="TSB48213.1"/>
    <property type="molecule type" value="Genomic_DNA"/>
</dbReference>
<protein>
    <submittedName>
        <fullName evidence="1">Spore coat protein YutH</fullName>
    </submittedName>
</protein>
<comment type="caution">
    <text evidence="1">The sequence shown here is derived from an EMBL/GenBank/DDBJ whole genome shotgun (WGS) entry which is preliminary data.</text>
</comment>
<name>A0A554A3E1_9BACI</name>
<evidence type="ECO:0000313" key="1">
    <source>
        <dbReference type="EMBL" id="TSB48213.1"/>
    </source>
</evidence>
<dbReference type="PANTHER" id="PTHR39179:SF2">
    <property type="entry name" value="ENDOSPORE COAT-ASSOCIATED PROTEIN YUTH"/>
    <property type="match status" value="1"/>
</dbReference>
<keyword evidence="1" id="KW-0946">Virion</keyword>
<accession>A0A554A3E1</accession>
<gene>
    <name evidence="1" type="primary">yutH</name>
    <name evidence="1" type="ORF">FN960_01280</name>
</gene>
<proteinExistence type="predicted"/>
<organism evidence="1 2">
    <name type="scientific">Alkalicoccobacillus porphyridii</name>
    <dbReference type="NCBI Taxonomy" id="2597270"/>
    <lineage>
        <taxon>Bacteria</taxon>
        <taxon>Bacillati</taxon>
        <taxon>Bacillota</taxon>
        <taxon>Bacilli</taxon>
        <taxon>Bacillales</taxon>
        <taxon>Bacillaceae</taxon>
        <taxon>Alkalicoccobacillus</taxon>
    </lineage>
</organism>
<evidence type="ECO:0000313" key="2">
    <source>
        <dbReference type="Proteomes" id="UP000318521"/>
    </source>
</evidence>
<dbReference type="InterPro" id="IPR011009">
    <property type="entry name" value="Kinase-like_dom_sf"/>
</dbReference>
<keyword evidence="2" id="KW-1185">Reference proteome</keyword>
<reference evidence="1 2" key="1">
    <citation type="submission" date="2019-07" db="EMBL/GenBank/DDBJ databases">
        <authorList>
            <person name="Park Y.J."/>
            <person name="Jeong S.E."/>
            <person name="Jung H.S."/>
        </authorList>
    </citation>
    <scope>NUCLEOTIDE SEQUENCE [LARGE SCALE GENOMIC DNA]</scope>
    <source>
        <strain evidence="2">P16(2019)</strain>
    </source>
</reference>
<dbReference type="OrthoDB" id="2986702at2"/>
<dbReference type="AlphaFoldDB" id="A0A554A3E1"/>
<dbReference type="GO" id="GO:0042601">
    <property type="term" value="C:endospore-forming forespore"/>
    <property type="evidence" value="ECO:0007669"/>
    <property type="project" value="TreeGrafter"/>
</dbReference>